<feature type="transmembrane region" description="Helical" evidence="1">
    <location>
        <begin position="125"/>
        <end position="143"/>
    </location>
</feature>
<reference evidence="2" key="1">
    <citation type="journal article" date="2020" name="Nature">
        <title>Giant virus diversity and host interactions through global metagenomics.</title>
        <authorList>
            <person name="Schulz F."/>
            <person name="Roux S."/>
            <person name="Paez-Espino D."/>
            <person name="Jungbluth S."/>
            <person name="Walsh D.A."/>
            <person name="Denef V.J."/>
            <person name="McMahon K.D."/>
            <person name="Konstantinidis K.T."/>
            <person name="Eloe-Fadrosh E.A."/>
            <person name="Kyrpides N.C."/>
            <person name="Woyke T."/>
        </authorList>
    </citation>
    <scope>NUCLEOTIDE SEQUENCE</scope>
    <source>
        <strain evidence="2">GVMAG-S-ERX555965-48</strain>
    </source>
</reference>
<feature type="transmembrane region" description="Helical" evidence="1">
    <location>
        <begin position="25"/>
        <end position="46"/>
    </location>
</feature>
<keyword evidence="1" id="KW-1133">Transmembrane helix</keyword>
<dbReference type="EMBL" id="MN738772">
    <property type="protein sequence ID" value="QHS84074.1"/>
    <property type="molecule type" value="Genomic_DNA"/>
</dbReference>
<organism evidence="2">
    <name type="scientific">viral metagenome</name>
    <dbReference type="NCBI Taxonomy" id="1070528"/>
    <lineage>
        <taxon>unclassified sequences</taxon>
        <taxon>metagenomes</taxon>
        <taxon>organismal metagenomes</taxon>
    </lineage>
</organism>
<sequence>MIQYWTTWNFIWYSGFKLKYYNLNASLKTSIITTALVGGYIVYIYPRKIKWYIKNKIYNIPYPLLITGDLIFHQYPLIDIIMNNYDNDNICIVRNFIPPILWYNTAKYILNGKMNKLYGLNMNKLLIITSTIAGGFGLFHHLIKNK</sequence>
<accession>A0A6C0AW77</accession>
<keyword evidence="1" id="KW-0812">Transmembrane</keyword>
<keyword evidence="1" id="KW-0472">Membrane</keyword>
<protein>
    <submittedName>
        <fullName evidence="2">Uncharacterized protein</fullName>
    </submittedName>
</protein>
<proteinExistence type="predicted"/>
<name>A0A6C0AW77_9ZZZZ</name>
<evidence type="ECO:0000313" key="2">
    <source>
        <dbReference type="EMBL" id="QHS84074.1"/>
    </source>
</evidence>
<dbReference type="AlphaFoldDB" id="A0A6C0AW77"/>
<evidence type="ECO:0000256" key="1">
    <source>
        <dbReference type="SAM" id="Phobius"/>
    </source>
</evidence>